<proteinExistence type="predicted"/>
<sequence length="41" mass="4928">MARIQYNRDRGNYLVFSEAENCSLRREVEETGFSSFPRNRE</sequence>
<reference evidence="1" key="1">
    <citation type="submission" date="2012-01" db="EMBL/GenBank/DDBJ databases">
        <authorList>
            <person name="Summers A.O."/>
            <person name="Wireman J."/>
        </authorList>
    </citation>
    <scope>NUCLEOTIDE SEQUENCE</scope>
    <source>
        <strain evidence="1">96A-29192</strain>
        <plasmid evidence="1">p96A29192-65</plasmid>
    </source>
</reference>
<keyword evidence="1" id="KW-0614">Plasmid</keyword>
<accession>I3VZQ1</accession>
<protein>
    <submittedName>
        <fullName evidence="1">Uncharacterized protein</fullName>
    </submittedName>
</protein>
<evidence type="ECO:0000313" key="1">
    <source>
        <dbReference type="EMBL" id="AFK88828.1"/>
    </source>
</evidence>
<dbReference type="EMBL" id="JQ418521">
    <property type="protein sequence ID" value="AFK88828.1"/>
    <property type="molecule type" value="Genomic_DNA"/>
</dbReference>
<dbReference type="AlphaFoldDB" id="I3VZQ1"/>
<name>I3VZQ1_9ENTR</name>
<organism evidence="1">
    <name type="scientific">Salmonella sp. 96A-29192</name>
    <dbReference type="NCBI Taxonomy" id="1179814"/>
    <lineage>
        <taxon>Bacteria</taxon>
        <taxon>Pseudomonadati</taxon>
        <taxon>Pseudomonadota</taxon>
        <taxon>Gammaproteobacteria</taxon>
        <taxon>Enterobacterales</taxon>
        <taxon>Enterobacteriaceae</taxon>
        <taxon>Salmonella</taxon>
    </lineage>
</organism>
<geneLocation type="plasmid" evidence="1">
    <name>p96A29192-65</name>
</geneLocation>